<proteinExistence type="predicted"/>
<evidence type="ECO:0000259" key="2">
    <source>
        <dbReference type="Pfam" id="PF14226"/>
    </source>
</evidence>
<comment type="caution">
    <text evidence="3">The sequence shown here is derived from an EMBL/GenBank/DDBJ whole genome shotgun (WGS) entry which is preliminary data.</text>
</comment>
<keyword evidence="4" id="KW-1185">Reference proteome</keyword>
<dbReference type="InParanoid" id="A0A1Y2AH57"/>
<feature type="domain" description="Non-haem dioxygenase N-terminal" evidence="2">
    <location>
        <begin position="35"/>
        <end position="139"/>
    </location>
</feature>
<dbReference type="SUPFAM" id="SSF51197">
    <property type="entry name" value="Clavaminate synthase-like"/>
    <property type="match status" value="1"/>
</dbReference>
<dbReference type="InterPro" id="IPR050231">
    <property type="entry name" value="Iron_ascorbate_oxido_reductase"/>
</dbReference>
<name>A0A1Y2AH57_9TREE</name>
<dbReference type="Proteomes" id="UP000193986">
    <property type="component" value="Unassembled WGS sequence"/>
</dbReference>
<reference evidence="3 4" key="1">
    <citation type="submission" date="2016-07" db="EMBL/GenBank/DDBJ databases">
        <title>Pervasive Adenine N6-methylation of Active Genes in Fungi.</title>
        <authorList>
            <consortium name="DOE Joint Genome Institute"/>
            <person name="Mondo S.J."/>
            <person name="Dannebaum R.O."/>
            <person name="Kuo R.C."/>
            <person name="Labutti K."/>
            <person name="Haridas S."/>
            <person name="Kuo A."/>
            <person name="Salamov A."/>
            <person name="Ahrendt S.R."/>
            <person name="Lipzen A."/>
            <person name="Sullivan W."/>
            <person name="Andreopoulos W.B."/>
            <person name="Clum A."/>
            <person name="Lindquist E."/>
            <person name="Daum C."/>
            <person name="Ramamoorthy G.K."/>
            <person name="Gryganskyi A."/>
            <person name="Culley D."/>
            <person name="Magnuson J.K."/>
            <person name="James T.Y."/>
            <person name="O'Malley M.A."/>
            <person name="Stajich J.E."/>
            <person name="Spatafora J.W."/>
            <person name="Visel A."/>
            <person name="Grigoriev I.V."/>
        </authorList>
    </citation>
    <scope>NUCLEOTIDE SEQUENCE [LARGE SCALE GENOMIC DNA]</scope>
    <source>
        <strain evidence="3 4">68-887.2</strain>
    </source>
</reference>
<dbReference type="EMBL" id="MCFC01000109">
    <property type="protein sequence ID" value="ORY21527.1"/>
    <property type="molecule type" value="Genomic_DNA"/>
</dbReference>
<dbReference type="Pfam" id="PF14226">
    <property type="entry name" value="DIOX_N"/>
    <property type="match status" value="1"/>
</dbReference>
<dbReference type="OrthoDB" id="406156at2759"/>
<dbReference type="AlphaFoldDB" id="A0A1Y2AH57"/>
<dbReference type="Gene3D" id="2.60.120.330">
    <property type="entry name" value="B-lactam Antibiotic, Isopenicillin N Synthase, Chain"/>
    <property type="match status" value="1"/>
</dbReference>
<dbReference type="PANTHER" id="PTHR47990">
    <property type="entry name" value="2-OXOGLUTARATE (2OG) AND FE(II)-DEPENDENT OXYGENASE SUPERFAMILY PROTEIN-RELATED"/>
    <property type="match status" value="1"/>
</dbReference>
<organism evidence="3 4">
    <name type="scientific">Naematelia encephala</name>
    <dbReference type="NCBI Taxonomy" id="71784"/>
    <lineage>
        <taxon>Eukaryota</taxon>
        <taxon>Fungi</taxon>
        <taxon>Dikarya</taxon>
        <taxon>Basidiomycota</taxon>
        <taxon>Agaricomycotina</taxon>
        <taxon>Tremellomycetes</taxon>
        <taxon>Tremellales</taxon>
        <taxon>Naemateliaceae</taxon>
        <taxon>Naematelia</taxon>
    </lineage>
</organism>
<gene>
    <name evidence="3" type="ORF">BCR39DRAFT_591558</name>
</gene>
<dbReference type="InterPro" id="IPR026992">
    <property type="entry name" value="DIOX_N"/>
</dbReference>
<dbReference type="InterPro" id="IPR044861">
    <property type="entry name" value="IPNS-like_FE2OG_OXY"/>
</dbReference>
<dbReference type="InterPro" id="IPR027443">
    <property type="entry name" value="IPNS-like_sf"/>
</dbReference>
<evidence type="ECO:0000259" key="1">
    <source>
        <dbReference type="Pfam" id="PF03171"/>
    </source>
</evidence>
<evidence type="ECO:0000313" key="3">
    <source>
        <dbReference type="EMBL" id="ORY21527.1"/>
    </source>
</evidence>
<dbReference type="Pfam" id="PF03171">
    <property type="entry name" value="2OG-FeII_Oxy"/>
    <property type="match status" value="1"/>
</dbReference>
<feature type="domain" description="Isopenicillin N synthase-like Fe(2+) 2OG dioxygenase" evidence="1">
    <location>
        <begin position="216"/>
        <end position="302"/>
    </location>
</feature>
<sequence>MPIASVPQTKALPEALHFTPVGLSKEPVPFADLQTVDMSTFDQGPAAQAKLAETLRQAMHEQGFFTLINYGISEDEIQRQVDIAHTVFTNTPYEEKKRLRGLMQEKGSYFGFKLRQYYEMENGVTDRIEQFNWYRDMKSQEFPESIMPYFEEVRAFTEKVHTVVLFNVLRLFALALKLPIETFVEKHKFDVHDESWMRYMAFYDEYTPEDEAKVKGIWLKGHQDFGSLTILFSQPMAALQVRDDAGTWRYVRHVPGAVIINCGVFMEWYTGGYFKAANHRVSAPPNDQRNHTRLGVFYFVCPNDEERPNTLMESPVLREAGMKPIYESFDKSISSKVYSQARISKIGKSELYKKSWGAGEVVYEVIAGIEVPWYG</sequence>
<evidence type="ECO:0000313" key="4">
    <source>
        <dbReference type="Proteomes" id="UP000193986"/>
    </source>
</evidence>
<dbReference type="PRINTS" id="PR00682">
    <property type="entry name" value="IPNSYNTHASE"/>
</dbReference>
<protein>
    <submittedName>
        <fullName evidence="3">Clavaminate synthase-like protein</fullName>
    </submittedName>
</protein>
<accession>A0A1Y2AH57</accession>